<accession>A0A2U1NR06</accession>
<dbReference type="InterPro" id="IPR007378">
    <property type="entry name" value="Tic22-like"/>
</dbReference>
<protein>
    <recommendedName>
        <fullName evidence="10">Protein TIC 22, chloroplastic</fullName>
    </recommendedName>
    <alternativeName>
        <fullName evidence="11">Translocon at the inner envelope membrane of chloroplasts 22</fullName>
    </alternativeName>
</protein>
<evidence type="ECO:0000256" key="11">
    <source>
        <dbReference type="ARBA" id="ARBA00082221"/>
    </source>
</evidence>
<keyword evidence="3" id="KW-0934">Plastid</keyword>
<evidence type="ECO:0000313" key="13">
    <source>
        <dbReference type="EMBL" id="PWA75942.1"/>
    </source>
</evidence>
<feature type="region of interest" description="Disordered" evidence="12">
    <location>
        <begin position="33"/>
        <end position="57"/>
    </location>
</feature>
<evidence type="ECO:0000256" key="8">
    <source>
        <dbReference type="ARBA" id="ARBA00060366"/>
    </source>
</evidence>
<comment type="subcellular location">
    <subcellularLocation>
        <location evidence="8">Plastid</location>
        <location evidence="8">Chloroplast intermembrane space</location>
        <topology evidence="8">Peripheral membrane protein</topology>
    </subcellularLocation>
</comment>
<evidence type="ECO:0000256" key="12">
    <source>
        <dbReference type="SAM" id="MobiDB-lite"/>
    </source>
</evidence>
<dbReference type="AlphaFoldDB" id="A0A2U1NR06"/>
<dbReference type="Proteomes" id="UP000245207">
    <property type="component" value="Unassembled WGS sequence"/>
</dbReference>
<name>A0A2U1NR06_ARTAN</name>
<keyword evidence="5" id="KW-0809">Transit peptide</keyword>
<keyword evidence="4" id="KW-0653">Protein transport</keyword>
<keyword evidence="6" id="KW-0472">Membrane</keyword>
<evidence type="ECO:0000256" key="2">
    <source>
        <dbReference type="ARBA" id="ARBA00022528"/>
    </source>
</evidence>
<keyword evidence="2" id="KW-0150">Chloroplast</keyword>
<dbReference type="Pfam" id="PF04278">
    <property type="entry name" value="Tic22"/>
    <property type="match status" value="1"/>
</dbReference>
<evidence type="ECO:0000256" key="4">
    <source>
        <dbReference type="ARBA" id="ARBA00022927"/>
    </source>
</evidence>
<keyword evidence="14" id="KW-1185">Reference proteome</keyword>
<evidence type="ECO:0000256" key="3">
    <source>
        <dbReference type="ARBA" id="ARBA00022640"/>
    </source>
</evidence>
<dbReference type="OrthoDB" id="196308at2759"/>
<dbReference type="EMBL" id="PKPP01002333">
    <property type="protein sequence ID" value="PWA75942.1"/>
    <property type="molecule type" value="Genomic_DNA"/>
</dbReference>
<dbReference type="Gene3D" id="3.40.1350.100">
    <property type="match status" value="1"/>
</dbReference>
<comment type="function">
    <text evidence="7">Involved in protein precursor import into chloroplasts. Imported into the intermembrane space via the Toc translocon. May be involved in the import pathway used by proteins without a cleavable N-terminal pre-sequence.</text>
</comment>
<evidence type="ECO:0000313" key="14">
    <source>
        <dbReference type="Proteomes" id="UP000245207"/>
    </source>
</evidence>
<proteinExistence type="inferred from homology"/>
<gene>
    <name evidence="13" type="ORF">CTI12_AA237910</name>
</gene>
<evidence type="ECO:0000256" key="5">
    <source>
        <dbReference type="ARBA" id="ARBA00022946"/>
    </source>
</evidence>
<reference evidence="13 14" key="1">
    <citation type="journal article" date="2018" name="Mol. Plant">
        <title>The genome of Artemisia annua provides insight into the evolution of Asteraceae family and artemisinin biosynthesis.</title>
        <authorList>
            <person name="Shen Q."/>
            <person name="Zhang L."/>
            <person name="Liao Z."/>
            <person name="Wang S."/>
            <person name="Yan T."/>
            <person name="Shi P."/>
            <person name="Liu M."/>
            <person name="Fu X."/>
            <person name="Pan Q."/>
            <person name="Wang Y."/>
            <person name="Lv Z."/>
            <person name="Lu X."/>
            <person name="Zhang F."/>
            <person name="Jiang W."/>
            <person name="Ma Y."/>
            <person name="Chen M."/>
            <person name="Hao X."/>
            <person name="Li L."/>
            <person name="Tang Y."/>
            <person name="Lv G."/>
            <person name="Zhou Y."/>
            <person name="Sun X."/>
            <person name="Brodelius P.E."/>
            <person name="Rose J.K.C."/>
            <person name="Tang K."/>
        </authorList>
    </citation>
    <scope>NUCLEOTIDE SEQUENCE [LARGE SCALE GENOMIC DNA]</scope>
    <source>
        <strain evidence="14">cv. Huhao1</strain>
        <tissue evidence="13">Leaf</tissue>
    </source>
</reference>
<organism evidence="13 14">
    <name type="scientific">Artemisia annua</name>
    <name type="common">Sweet wormwood</name>
    <dbReference type="NCBI Taxonomy" id="35608"/>
    <lineage>
        <taxon>Eukaryota</taxon>
        <taxon>Viridiplantae</taxon>
        <taxon>Streptophyta</taxon>
        <taxon>Embryophyta</taxon>
        <taxon>Tracheophyta</taxon>
        <taxon>Spermatophyta</taxon>
        <taxon>Magnoliopsida</taxon>
        <taxon>eudicotyledons</taxon>
        <taxon>Gunneridae</taxon>
        <taxon>Pentapetalae</taxon>
        <taxon>asterids</taxon>
        <taxon>campanulids</taxon>
        <taxon>Asterales</taxon>
        <taxon>Asteraceae</taxon>
        <taxon>Asteroideae</taxon>
        <taxon>Anthemideae</taxon>
        <taxon>Artemisiinae</taxon>
        <taxon>Artemisia</taxon>
    </lineage>
</organism>
<sequence length="272" mass="30782">MESPNPFTFLHHHFHRLTSDLLTRVDHTRRHFTNHLLNPHKPAPSFASLTRHHHHHDGDVSTGKHVFDLALSTDTVSKKLSGTELYTVSNSDNEFVLISDPNGLKSVGLLCFRQEDAEAFLAQVRLRKGELRGRAKVVPIALDQVYMLKVEGIAFRFLPDPVQLKNAMELKASATKSGFDGVPVFQSDLLVIKKKNKRYCPIYFRKEDIEKELLMVPRGPRGPGISQHIMVGSLEDVLKKMEMSEKNSGWEDLIFIPPGKSHSQHLQEVVNA</sequence>
<evidence type="ECO:0000256" key="6">
    <source>
        <dbReference type="ARBA" id="ARBA00023136"/>
    </source>
</evidence>
<comment type="caution">
    <text evidence="13">The sequence shown here is derived from an EMBL/GenBank/DDBJ whole genome shotgun (WGS) entry which is preliminary data.</text>
</comment>
<evidence type="ECO:0000256" key="7">
    <source>
        <dbReference type="ARBA" id="ARBA00053802"/>
    </source>
</evidence>
<dbReference type="GO" id="GO:0031972">
    <property type="term" value="C:chloroplast intermembrane space"/>
    <property type="evidence" value="ECO:0007669"/>
    <property type="project" value="UniProtKB-SubCell"/>
</dbReference>
<dbReference type="PANTHER" id="PTHR33926:SF4">
    <property type="entry name" value="PROTEIN TIC 22, CHLOROPLASTIC"/>
    <property type="match status" value="1"/>
</dbReference>
<dbReference type="FunFam" id="3.40.1350.100:FF:000001">
    <property type="entry name" value="Protein TIC 22, chloroplastic"/>
    <property type="match status" value="1"/>
</dbReference>
<dbReference type="STRING" id="35608.A0A2U1NR06"/>
<evidence type="ECO:0000256" key="9">
    <source>
        <dbReference type="ARBA" id="ARBA00061192"/>
    </source>
</evidence>
<dbReference type="GO" id="GO:0015031">
    <property type="term" value="P:protein transport"/>
    <property type="evidence" value="ECO:0007669"/>
    <property type="project" value="UniProtKB-KW"/>
</dbReference>
<keyword evidence="1" id="KW-0813">Transport</keyword>
<evidence type="ECO:0000256" key="1">
    <source>
        <dbReference type="ARBA" id="ARBA00022448"/>
    </source>
</evidence>
<evidence type="ECO:0000256" key="10">
    <source>
        <dbReference type="ARBA" id="ARBA00072390"/>
    </source>
</evidence>
<comment type="similarity">
    <text evidence="9">Belongs to the Tic22 family.</text>
</comment>
<dbReference type="PANTHER" id="PTHR33926">
    <property type="entry name" value="PROTEIN TIC 22, CHLOROPLASTIC"/>
    <property type="match status" value="1"/>
</dbReference>